<evidence type="ECO:0000256" key="1">
    <source>
        <dbReference type="ARBA" id="ARBA00023002"/>
    </source>
</evidence>
<dbReference type="RefSeq" id="XP_024769265.1">
    <property type="nucleotide sequence ID" value="XM_024924930.1"/>
</dbReference>
<reference evidence="4 5" key="1">
    <citation type="submission" date="2016-07" db="EMBL/GenBank/DDBJ databases">
        <title>Multiple horizontal gene transfer events from other fungi enriched the ability of initially mycotrophic Trichoderma (Ascomycota) to feed on dead plant biomass.</title>
        <authorList>
            <consortium name="DOE Joint Genome Institute"/>
            <person name="Aerts A."/>
            <person name="Atanasova L."/>
            <person name="Chenthamara K."/>
            <person name="Zhang J."/>
            <person name="Grujic M."/>
            <person name="Henrissat B."/>
            <person name="Kuo A."/>
            <person name="Salamov A."/>
            <person name="Lipzen A."/>
            <person name="Labutti K."/>
            <person name="Barry K."/>
            <person name="Miao Y."/>
            <person name="Rahimi M.J."/>
            <person name="Shen Q."/>
            <person name="Grigoriev I.V."/>
            <person name="Kubicek C.P."/>
            <person name="Druzhinina I.S."/>
        </authorList>
    </citation>
    <scope>NUCLEOTIDE SEQUENCE [LARGE SCALE GENOMIC DNA]</scope>
    <source>
        <strain evidence="4 5">CBS 226.95</strain>
    </source>
</reference>
<accession>A0A2T3ZXU0</accession>
<keyword evidence="5" id="KW-1185">Reference proteome</keyword>
<dbReference type="GO" id="GO:0016616">
    <property type="term" value="F:oxidoreductase activity, acting on the CH-OH group of donors, NAD or NADP as acceptor"/>
    <property type="evidence" value="ECO:0007669"/>
    <property type="project" value="TreeGrafter"/>
</dbReference>
<evidence type="ECO:0000259" key="3">
    <source>
        <dbReference type="Pfam" id="PF01370"/>
    </source>
</evidence>
<dbReference type="InterPro" id="IPR001509">
    <property type="entry name" value="Epimerase_deHydtase"/>
</dbReference>
<evidence type="ECO:0000256" key="2">
    <source>
        <dbReference type="ARBA" id="ARBA00023445"/>
    </source>
</evidence>
<gene>
    <name evidence="4" type="ORF">M431DRAFT_97390</name>
</gene>
<dbReference type="AlphaFoldDB" id="A0A2T3ZXU0"/>
<dbReference type="InterPro" id="IPR036291">
    <property type="entry name" value="NAD(P)-bd_dom_sf"/>
</dbReference>
<dbReference type="PANTHER" id="PTHR10366:SF562">
    <property type="entry name" value="ALDEHYDE REDUCTASE II (AFU_ORTHOLOGUE AFUA_1G11360)"/>
    <property type="match status" value="1"/>
</dbReference>
<dbReference type="InterPro" id="IPR050425">
    <property type="entry name" value="NAD(P)_dehydrat-like"/>
</dbReference>
<name>A0A2T3ZXU0_TRIHA</name>
<organism evidence="4 5">
    <name type="scientific">Trichoderma harzianum CBS 226.95</name>
    <dbReference type="NCBI Taxonomy" id="983964"/>
    <lineage>
        <taxon>Eukaryota</taxon>
        <taxon>Fungi</taxon>
        <taxon>Dikarya</taxon>
        <taxon>Ascomycota</taxon>
        <taxon>Pezizomycotina</taxon>
        <taxon>Sordariomycetes</taxon>
        <taxon>Hypocreomycetidae</taxon>
        <taxon>Hypocreales</taxon>
        <taxon>Hypocreaceae</taxon>
        <taxon>Trichoderma</taxon>
    </lineage>
</organism>
<sequence length="324" mass="35816">MKIQNPAVPFDSTVVIIGANGYIGAETCDKFLEAGYRVRGTVRSVEQHRAWMHGIFDKKYPGKFELVQVVDFETDGAFDEAFKGAAVVVYVSTPTIFGPDPSQVIDPVVNGTINTLKAAAQAKISVDTYNHEDLRKAREEPTVPTVERAMAVYGASRAAAELAFWSWVKENNPPFVANCVVPDGNFGRVLDAEQPNGTSVGMLKRVLDGDWSRVMTLAWIINVEDCALLMVAAAVLSSIANERIFAYYKQATWNEMRAKVRQLYPDRPELVKGEDSDVVGRDLSTADEVVKRAEEVLKELGRPGFISVDDTIRDFVDTVYKKGN</sequence>
<dbReference type="EMBL" id="KZ679691">
    <property type="protein sequence ID" value="PTB49588.1"/>
    <property type="molecule type" value="Genomic_DNA"/>
</dbReference>
<evidence type="ECO:0000313" key="5">
    <source>
        <dbReference type="Proteomes" id="UP000241690"/>
    </source>
</evidence>
<dbReference type="GeneID" id="36633513"/>
<comment type="similarity">
    <text evidence="2">Belongs to the NAD(P)-dependent epimerase/dehydratase family. Dihydroflavonol-4-reductase subfamily.</text>
</comment>
<dbReference type="SUPFAM" id="SSF51735">
    <property type="entry name" value="NAD(P)-binding Rossmann-fold domains"/>
    <property type="match status" value="1"/>
</dbReference>
<dbReference type="Gene3D" id="3.40.50.720">
    <property type="entry name" value="NAD(P)-binding Rossmann-like Domain"/>
    <property type="match status" value="1"/>
</dbReference>
<proteinExistence type="inferred from homology"/>
<evidence type="ECO:0000313" key="4">
    <source>
        <dbReference type="EMBL" id="PTB49588.1"/>
    </source>
</evidence>
<feature type="domain" description="NAD-dependent epimerase/dehydratase" evidence="3">
    <location>
        <begin position="14"/>
        <end position="208"/>
    </location>
</feature>
<dbReference type="Proteomes" id="UP000241690">
    <property type="component" value="Unassembled WGS sequence"/>
</dbReference>
<dbReference type="Pfam" id="PF01370">
    <property type="entry name" value="Epimerase"/>
    <property type="match status" value="1"/>
</dbReference>
<dbReference type="STRING" id="983964.A0A2T3ZXU0"/>
<keyword evidence="1" id="KW-0560">Oxidoreductase</keyword>
<protein>
    <recommendedName>
        <fullName evidence="3">NAD-dependent epimerase/dehydratase domain-containing protein</fullName>
    </recommendedName>
</protein>
<dbReference type="PANTHER" id="PTHR10366">
    <property type="entry name" value="NAD DEPENDENT EPIMERASE/DEHYDRATASE"/>
    <property type="match status" value="1"/>
</dbReference>